<evidence type="ECO:0000256" key="2">
    <source>
        <dbReference type="SAM" id="SignalP"/>
    </source>
</evidence>
<evidence type="ECO:0000256" key="1">
    <source>
        <dbReference type="SAM" id="MobiDB-lite"/>
    </source>
</evidence>
<reference evidence="3" key="1">
    <citation type="submission" date="2014-09" db="EMBL/GenBank/DDBJ databases">
        <authorList>
            <person name="Magalhaes I.L.F."/>
            <person name="Oliveira U."/>
            <person name="Santos F.R."/>
            <person name="Vidigal T.H.D.A."/>
            <person name="Brescovit A.D."/>
            <person name="Santos A.J."/>
        </authorList>
    </citation>
    <scope>NUCLEOTIDE SEQUENCE</scope>
    <source>
        <tissue evidence="3">Shoot tissue taken approximately 20 cm above the soil surface</tissue>
    </source>
</reference>
<proteinExistence type="predicted"/>
<evidence type="ECO:0000313" key="3">
    <source>
        <dbReference type="EMBL" id="JAD27501.1"/>
    </source>
</evidence>
<feature type="chain" id="PRO_5002043393" evidence="2">
    <location>
        <begin position="22"/>
        <end position="130"/>
    </location>
</feature>
<name>A0A0A8YLM0_ARUDO</name>
<keyword evidence="2" id="KW-0732">Signal</keyword>
<dbReference type="AlphaFoldDB" id="A0A0A8YLM0"/>
<reference evidence="3" key="2">
    <citation type="journal article" date="2015" name="Data Brief">
        <title>Shoot transcriptome of the giant reed, Arundo donax.</title>
        <authorList>
            <person name="Barrero R.A."/>
            <person name="Guerrero F.D."/>
            <person name="Moolhuijzen P."/>
            <person name="Goolsby J.A."/>
            <person name="Tidwell J."/>
            <person name="Bellgard S.E."/>
            <person name="Bellgard M.I."/>
        </authorList>
    </citation>
    <scope>NUCLEOTIDE SEQUENCE</scope>
    <source>
        <tissue evidence="3">Shoot tissue taken approximately 20 cm above the soil surface</tissue>
    </source>
</reference>
<feature type="region of interest" description="Disordered" evidence="1">
    <location>
        <begin position="64"/>
        <end position="83"/>
    </location>
</feature>
<dbReference type="EMBL" id="GBRH01270394">
    <property type="protein sequence ID" value="JAD27501.1"/>
    <property type="molecule type" value="Transcribed_RNA"/>
</dbReference>
<protein>
    <submittedName>
        <fullName evidence="3">Uncharacterized protein</fullName>
    </submittedName>
</protein>
<feature type="signal peptide" evidence="2">
    <location>
        <begin position="1"/>
        <end position="21"/>
    </location>
</feature>
<accession>A0A0A8YLM0</accession>
<organism evidence="3">
    <name type="scientific">Arundo donax</name>
    <name type="common">Giant reed</name>
    <name type="synonym">Donax arundinaceus</name>
    <dbReference type="NCBI Taxonomy" id="35708"/>
    <lineage>
        <taxon>Eukaryota</taxon>
        <taxon>Viridiplantae</taxon>
        <taxon>Streptophyta</taxon>
        <taxon>Embryophyta</taxon>
        <taxon>Tracheophyta</taxon>
        <taxon>Spermatophyta</taxon>
        <taxon>Magnoliopsida</taxon>
        <taxon>Liliopsida</taxon>
        <taxon>Poales</taxon>
        <taxon>Poaceae</taxon>
        <taxon>PACMAD clade</taxon>
        <taxon>Arundinoideae</taxon>
        <taxon>Arundineae</taxon>
        <taxon>Arundo</taxon>
    </lineage>
</organism>
<sequence>MKKQRGIGIGCLLTPLYLADAEEEAVRRRRRDFGLRTAATLSFPGPARTAATLFSHVAARIDGQEKEVHHDEAASTHGHGGEQRDAFLDRCAWQGRARRRHFIPRCVPRRRAAACGGGAAARGGDECGRR</sequence>